<evidence type="ECO:0000259" key="1">
    <source>
        <dbReference type="PROSITE" id="PS51462"/>
    </source>
</evidence>
<feature type="domain" description="Nudix hydrolase" evidence="1">
    <location>
        <begin position="23"/>
        <end position="157"/>
    </location>
</feature>
<dbReference type="InterPro" id="IPR015797">
    <property type="entry name" value="NUDIX_hydrolase-like_dom_sf"/>
</dbReference>
<name>A0A561TUL9_9ACTN</name>
<evidence type="ECO:0000313" key="3">
    <source>
        <dbReference type="Proteomes" id="UP000318186"/>
    </source>
</evidence>
<dbReference type="AlphaFoldDB" id="A0A561TUL9"/>
<evidence type="ECO:0000313" key="2">
    <source>
        <dbReference type="EMBL" id="TWF90795.1"/>
    </source>
</evidence>
<sequence length="174" mass="19624">MEGGGRSASPTWLPLEQYAETVLKATAFACLFFTDEHDNPLQLRAVYSRTHPWQLVGGTMDPGERPWDTALRECQEETGIAFEGPTTLLASVFGRPGKEWPYATIGFVFEGGRLTCDQIRSLALDPAEHDEARVLPLPEWQELMPQRDFARLEAVMEARRSGTAAFFDSWDWDD</sequence>
<accession>A0A561TUL9</accession>
<dbReference type="InterPro" id="IPR000086">
    <property type="entry name" value="NUDIX_hydrolase_dom"/>
</dbReference>
<dbReference type="PROSITE" id="PS51462">
    <property type="entry name" value="NUDIX"/>
    <property type="match status" value="1"/>
</dbReference>
<dbReference type="EMBL" id="VIWW01000003">
    <property type="protein sequence ID" value="TWF90795.1"/>
    <property type="molecule type" value="Genomic_DNA"/>
</dbReference>
<organism evidence="2 3">
    <name type="scientific">Streptomyces brevispora</name>
    <dbReference type="NCBI Taxonomy" id="887462"/>
    <lineage>
        <taxon>Bacteria</taxon>
        <taxon>Bacillati</taxon>
        <taxon>Actinomycetota</taxon>
        <taxon>Actinomycetes</taxon>
        <taxon>Kitasatosporales</taxon>
        <taxon>Streptomycetaceae</taxon>
        <taxon>Streptomyces</taxon>
    </lineage>
</organism>
<comment type="caution">
    <text evidence="2">The sequence shown here is derived from an EMBL/GenBank/DDBJ whole genome shotgun (WGS) entry which is preliminary data.</text>
</comment>
<dbReference type="Pfam" id="PF00293">
    <property type="entry name" value="NUDIX"/>
    <property type="match status" value="1"/>
</dbReference>
<proteinExistence type="predicted"/>
<gene>
    <name evidence="2" type="ORF">FHX80_13211</name>
</gene>
<protein>
    <submittedName>
        <fullName evidence="2">8-oxo-dGTP pyrophosphatase MutT (NUDIX family)</fullName>
    </submittedName>
</protein>
<dbReference type="Gene3D" id="3.90.79.10">
    <property type="entry name" value="Nucleoside Triphosphate Pyrophosphohydrolase"/>
    <property type="match status" value="1"/>
</dbReference>
<dbReference type="Proteomes" id="UP000318186">
    <property type="component" value="Unassembled WGS sequence"/>
</dbReference>
<reference evidence="2 3" key="1">
    <citation type="submission" date="2019-06" db="EMBL/GenBank/DDBJ databases">
        <title>Sequencing the genomes of 1000 actinobacteria strains.</title>
        <authorList>
            <person name="Klenk H.-P."/>
        </authorList>
    </citation>
    <scope>NUCLEOTIDE SEQUENCE [LARGE SCALE GENOMIC DNA]</scope>
    <source>
        <strain evidence="2 3">DSM 42059</strain>
    </source>
</reference>
<dbReference type="SUPFAM" id="SSF55811">
    <property type="entry name" value="Nudix"/>
    <property type="match status" value="1"/>
</dbReference>